<evidence type="ECO:0000313" key="2">
    <source>
        <dbReference type="EMBL" id="CAE8705778.1"/>
    </source>
</evidence>
<dbReference type="Pfam" id="PF20670">
    <property type="entry name" value="DUF6816"/>
    <property type="match status" value="1"/>
</dbReference>
<dbReference type="EMBL" id="CAJNNW010031054">
    <property type="protein sequence ID" value="CAE8705778.1"/>
    <property type="molecule type" value="Genomic_DNA"/>
</dbReference>
<sequence length="382" mass="42220">MLPPAALRLSPACAVRSPPVWPGKAATLVPSILAFGQQEQQRLFQRPLLIAGKHLRLLGPVCLTVAAAVKAKFLVRRRRVTARAERRGREASFQAGRRWLLGALLPALGGRTLPAAAVDESSVVARLRKELNGVEAVRSPGQSWAVGQLLPNKRGLQQLYPTWMEGRWSVRSKFLGASAPLGNRFVSGNAAVPGVRKGSIVILADVGGEPPDFEERFVRSELEGGVVADRAANLPARLQAFWPQAEVTRCEYDPEKDPTRLSLDFTTPRRASLQGLGGSELNRQQPTRDKRAIELFINNREGGFETEDAFICSELYRQSALEQARAYDFKTLLALQRRQGGEVLAKLRVGAFLNPRDQLYFEAGDQAVAVYDYSLRYLRKPD</sequence>
<organism evidence="2 3">
    <name type="scientific">Polarella glacialis</name>
    <name type="common">Dinoflagellate</name>
    <dbReference type="NCBI Taxonomy" id="89957"/>
    <lineage>
        <taxon>Eukaryota</taxon>
        <taxon>Sar</taxon>
        <taxon>Alveolata</taxon>
        <taxon>Dinophyceae</taxon>
        <taxon>Suessiales</taxon>
        <taxon>Suessiaceae</taxon>
        <taxon>Polarella</taxon>
    </lineage>
</organism>
<dbReference type="InterPro" id="IPR049213">
    <property type="entry name" value="DUF6816"/>
</dbReference>
<dbReference type="AlphaFoldDB" id="A0A813KNF5"/>
<protein>
    <recommendedName>
        <fullName evidence="1">DUF6816 domain-containing protein</fullName>
    </recommendedName>
</protein>
<evidence type="ECO:0000313" key="3">
    <source>
        <dbReference type="Proteomes" id="UP000626109"/>
    </source>
</evidence>
<comment type="caution">
    <text evidence="2">The sequence shown here is derived from an EMBL/GenBank/DDBJ whole genome shotgun (WGS) entry which is preliminary data.</text>
</comment>
<evidence type="ECO:0000259" key="1">
    <source>
        <dbReference type="Pfam" id="PF20670"/>
    </source>
</evidence>
<reference evidence="2" key="1">
    <citation type="submission" date="2021-02" db="EMBL/GenBank/DDBJ databases">
        <authorList>
            <person name="Dougan E. K."/>
            <person name="Rhodes N."/>
            <person name="Thang M."/>
            <person name="Chan C."/>
        </authorList>
    </citation>
    <scope>NUCLEOTIDE SEQUENCE</scope>
</reference>
<proteinExistence type="predicted"/>
<name>A0A813KNF5_POLGL</name>
<gene>
    <name evidence="2" type="ORF">PGLA2088_LOCUS33886</name>
</gene>
<accession>A0A813KNF5</accession>
<feature type="domain" description="DUF6816" evidence="1">
    <location>
        <begin position="159"/>
        <end position="379"/>
    </location>
</feature>
<dbReference type="Proteomes" id="UP000626109">
    <property type="component" value="Unassembled WGS sequence"/>
</dbReference>